<sequence>MSIHLEVIPSSQRIPTAEELLARTQITLAALANNSAALRIWSVEKFSTFNPQIRVIDESGCEIRSARLDFNENSCGWVSLNGDTLVLGFRFDRKTETDAIEWREYLMQDVATRAAVGAEIDGFGYENAAQLGYSWAMRGSLGRSKATWLLAGVTATALAELTDGILWSDDGGADWRRMPANPRTFLEWFPDWVDANFS</sequence>
<comment type="caution">
    <text evidence="1">The sequence shown here is derived from an EMBL/GenBank/DDBJ whole genome shotgun (WGS) entry which is preliminary data.</text>
</comment>
<reference evidence="1 2" key="1">
    <citation type="submission" date="2020-02" db="EMBL/GenBank/DDBJ databases">
        <title>Sequencing the genomes of 1000 actinobacteria strains.</title>
        <authorList>
            <person name="Klenk H.-P."/>
        </authorList>
    </citation>
    <scope>NUCLEOTIDE SEQUENCE [LARGE SCALE GENOMIC DNA]</scope>
    <source>
        <strain evidence="1 2">DSM 27960</strain>
    </source>
</reference>
<gene>
    <name evidence="1" type="ORF">FHX76_001324</name>
</gene>
<accession>A0A7X5R0R1</accession>
<name>A0A7X5R0R1_9MICO</name>
<protein>
    <submittedName>
        <fullName evidence="1">Uncharacterized protein</fullName>
    </submittedName>
</protein>
<keyword evidence="2" id="KW-1185">Reference proteome</keyword>
<organism evidence="1 2">
    <name type="scientific">Lysinibacter cavernae</name>
    <dbReference type="NCBI Taxonomy" id="1640652"/>
    <lineage>
        <taxon>Bacteria</taxon>
        <taxon>Bacillati</taxon>
        <taxon>Actinomycetota</taxon>
        <taxon>Actinomycetes</taxon>
        <taxon>Micrococcales</taxon>
        <taxon>Microbacteriaceae</taxon>
        <taxon>Lysinibacter</taxon>
    </lineage>
</organism>
<evidence type="ECO:0000313" key="2">
    <source>
        <dbReference type="Proteomes" id="UP000541033"/>
    </source>
</evidence>
<dbReference type="Proteomes" id="UP000541033">
    <property type="component" value="Unassembled WGS sequence"/>
</dbReference>
<dbReference type="EMBL" id="JAAMOX010000001">
    <property type="protein sequence ID" value="NIH53456.1"/>
    <property type="molecule type" value="Genomic_DNA"/>
</dbReference>
<proteinExistence type="predicted"/>
<dbReference type="AlphaFoldDB" id="A0A7X5R0R1"/>
<evidence type="ECO:0000313" key="1">
    <source>
        <dbReference type="EMBL" id="NIH53456.1"/>
    </source>
</evidence>
<dbReference type="RefSeq" id="WP_167149082.1">
    <property type="nucleotide sequence ID" value="NZ_JAAMOX010000001.1"/>
</dbReference>